<protein>
    <recommendedName>
        <fullName evidence="2">Nudix hydrolase domain-containing protein</fullName>
    </recommendedName>
</protein>
<dbReference type="InterPro" id="IPR015797">
    <property type="entry name" value="NUDIX_hydrolase-like_dom_sf"/>
</dbReference>
<dbReference type="SUPFAM" id="SSF55811">
    <property type="entry name" value="Nudix"/>
    <property type="match status" value="1"/>
</dbReference>
<dbReference type="PROSITE" id="PS51462">
    <property type="entry name" value="NUDIX"/>
    <property type="match status" value="1"/>
</dbReference>
<organism evidence="3 4">
    <name type="scientific">Lentzea pudingi</name>
    <dbReference type="NCBI Taxonomy" id="1789439"/>
    <lineage>
        <taxon>Bacteria</taxon>
        <taxon>Bacillati</taxon>
        <taxon>Actinomycetota</taxon>
        <taxon>Actinomycetes</taxon>
        <taxon>Pseudonocardiales</taxon>
        <taxon>Pseudonocardiaceae</taxon>
        <taxon>Lentzea</taxon>
    </lineage>
</organism>
<dbReference type="InterPro" id="IPR020084">
    <property type="entry name" value="NUDIX_hydrolase_CS"/>
</dbReference>
<keyword evidence="4" id="KW-1185">Reference proteome</keyword>
<dbReference type="Pfam" id="PF00293">
    <property type="entry name" value="NUDIX"/>
    <property type="match status" value="1"/>
</dbReference>
<dbReference type="InterPro" id="IPR000086">
    <property type="entry name" value="NUDIX_hydrolase_dom"/>
</dbReference>
<name>A0ABQ2IQ80_9PSEU</name>
<gene>
    <name evidence="3" type="ORF">GCM10011609_77430</name>
</gene>
<dbReference type="Proteomes" id="UP000597656">
    <property type="component" value="Unassembled WGS sequence"/>
</dbReference>
<accession>A0ABQ2IQ80</accession>
<dbReference type="EMBL" id="BMNC01000019">
    <property type="protein sequence ID" value="GGN24133.1"/>
    <property type="molecule type" value="Genomic_DNA"/>
</dbReference>
<proteinExistence type="predicted"/>
<feature type="domain" description="Nudix hydrolase" evidence="2">
    <location>
        <begin position="38"/>
        <end position="167"/>
    </location>
</feature>
<evidence type="ECO:0000313" key="4">
    <source>
        <dbReference type="Proteomes" id="UP000597656"/>
    </source>
</evidence>
<evidence type="ECO:0000313" key="3">
    <source>
        <dbReference type="EMBL" id="GGN24133.1"/>
    </source>
</evidence>
<keyword evidence="1" id="KW-0378">Hydrolase</keyword>
<evidence type="ECO:0000256" key="1">
    <source>
        <dbReference type="ARBA" id="ARBA00022801"/>
    </source>
</evidence>
<evidence type="ECO:0000259" key="2">
    <source>
        <dbReference type="PROSITE" id="PS51462"/>
    </source>
</evidence>
<sequence>MDQVIDKLTRDAAVADACLATSEFDDALAWLRARPELTEPLAAEIWVIDPTYSHVLLVEHRVRGLVAPGGTVEHRETPRAAAVRELREETGVAGDLLPTPAAVGVRSYRADWAPTLSLVYSVVVDRAVPLGGESGQPPKWVNLDDTWDSMFPEDRGRIRAHARRLATGAAFGVH</sequence>
<reference evidence="4" key="1">
    <citation type="journal article" date="2019" name="Int. J. Syst. Evol. Microbiol.">
        <title>The Global Catalogue of Microorganisms (GCM) 10K type strain sequencing project: providing services to taxonomists for standard genome sequencing and annotation.</title>
        <authorList>
            <consortium name="The Broad Institute Genomics Platform"/>
            <consortium name="The Broad Institute Genome Sequencing Center for Infectious Disease"/>
            <person name="Wu L."/>
            <person name="Ma J."/>
        </authorList>
    </citation>
    <scope>NUCLEOTIDE SEQUENCE [LARGE SCALE GENOMIC DNA]</scope>
    <source>
        <strain evidence="4">CGMCC 4.7319</strain>
    </source>
</reference>
<dbReference type="PROSITE" id="PS00893">
    <property type="entry name" value="NUDIX_BOX"/>
    <property type="match status" value="1"/>
</dbReference>
<dbReference type="Gene3D" id="3.90.79.10">
    <property type="entry name" value="Nucleoside Triphosphate Pyrophosphohydrolase"/>
    <property type="match status" value="1"/>
</dbReference>
<comment type="caution">
    <text evidence="3">The sequence shown here is derived from an EMBL/GenBank/DDBJ whole genome shotgun (WGS) entry which is preliminary data.</text>
</comment>